<comment type="caution">
    <text evidence="6">The sequence shown here is derived from an EMBL/GenBank/DDBJ whole genome shotgun (WGS) entry which is preliminary data.</text>
</comment>
<dbReference type="GO" id="GO:0003700">
    <property type="term" value="F:DNA-binding transcription factor activity"/>
    <property type="evidence" value="ECO:0007669"/>
    <property type="project" value="InterPro"/>
</dbReference>
<dbReference type="Proteomes" id="UP000185696">
    <property type="component" value="Unassembled WGS sequence"/>
</dbReference>
<dbReference type="SUPFAM" id="SSF53850">
    <property type="entry name" value="Periplasmic binding protein-like II"/>
    <property type="match status" value="1"/>
</dbReference>
<proteinExistence type="inferred from homology"/>
<keyword evidence="7" id="KW-1185">Reference proteome</keyword>
<evidence type="ECO:0000256" key="3">
    <source>
        <dbReference type="ARBA" id="ARBA00023125"/>
    </source>
</evidence>
<dbReference type="Pfam" id="PF00126">
    <property type="entry name" value="HTH_1"/>
    <property type="match status" value="1"/>
</dbReference>
<dbReference type="CDD" id="cd08423">
    <property type="entry name" value="PBP2_LTTR_like_6"/>
    <property type="match status" value="1"/>
</dbReference>
<name>A0A7Z0WPI6_9PSEU</name>
<protein>
    <submittedName>
        <fullName evidence="6">LysR family transcriptional regulator</fullName>
    </submittedName>
</protein>
<dbReference type="RefSeq" id="WP_075133233.1">
    <property type="nucleotide sequence ID" value="NZ_MSIF01000005.1"/>
</dbReference>
<dbReference type="Pfam" id="PF03466">
    <property type="entry name" value="LysR_substrate"/>
    <property type="match status" value="1"/>
</dbReference>
<dbReference type="InterPro" id="IPR000847">
    <property type="entry name" value="LysR_HTH_N"/>
</dbReference>
<keyword evidence="2" id="KW-0805">Transcription regulation</keyword>
<organism evidence="6 7">
    <name type="scientific">Actinophytocola xinjiangensis</name>
    <dbReference type="NCBI Taxonomy" id="485602"/>
    <lineage>
        <taxon>Bacteria</taxon>
        <taxon>Bacillati</taxon>
        <taxon>Actinomycetota</taxon>
        <taxon>Actinomycetes</taxon>
        <taxon>Pseudonocardiales</taxon>
        <taxon>Pseudonocardiaceae</taxon>
    </lineage>
</organism>
<dbReference type="Gene3D" id="3.40.190.10">
    <property type="entry name" value="Periplasmic binding protein-like II"/>
    <property type="match status" value="2"/>
</dbReference>
<dbReference type="GO" id="GO:0003677">
    <property type="term" value="F:DNA binding"/>
    <property type="evidence" value="ECO:0007669"/>
    <property type="project" value="UniProtKB-KW"/>
</dbReference>
<sequence length="307" mass="33082">MIDLRRLKVLRAVAHYGTITSAAKVLHFTTSAASQQIRQLGRELGVTLLEPHGRRVRLTPAARSLLAHADAIEARWEQAEIDLRASGDDPAGTVRLCGIPTAVAMLLAPIVAPLREQHPRLSIRIQEVEQQAGFDLLFGGEADLAIIEANPANPPAGDPRFDQRPLVDDPLDLVVHGDHRFADRQAISLVEARHEDWVLQSVTCTCRQHTLAACGAAGFTPNVVHNALEWNAIAHLIANGLGVALVPRLAHLPPHLPLVRLPLVEPTGPTRKLLTCTRAGGHENPAVAAVLTELHTRAEHGVTVTAA</sequence>
<dbReference type="GO" id="GO:0032993">
    <property type="term" value="C:protein-DNA complex"/>
    <property type="evidence" value="ECO:0007669"/>
    <property type="project" value="TreeGrafter"/>
</dbReference>
<comment type="similarity">
    <text evidence="1">Belongs to the LysR transcriptional regulatory family.</text>
</comment>
<dbReference type="SUPFAM" id="SSF46785">
    <property type="entry name" value="Winged helix' DNA-binding domain"/>
    <property type="match status" value="1"/>
</dbReference>
<dbReference type="Gene3D" id="1.10.10.10">
    <property type="entry name" value="Winged helix-like DNA-binding domain superfamily/Winged helix DNA-binding domain"/>
    <property type="match status" value="1"/>
</dbReference>
<dbReference type="EMBL" id="MSIF01000005">
    <property type="protein sequence ID" value="OLF11071.1"/>
    <property type="molecule type" value="Genomic_DNA"/>
</dbReference>
<dbReference type="PROSITE" id="PS50931">
    <property type="entry name" value="HTH_LYSR"/>
    <property type="match status" value="1"/>
</dbReference>
<evidence type="ECO:0000256" key="4">
    <source>
        <dbReference type="ARBA" id="ARBA00023163"/>
    </source>
</evidence>
<evidence type="ECO:0000259" key="5">
    <source>
        <dbReference type="PROSITE" id="PS50931"/>
    </source>
</evidence>
<reference evidence="6 7" key="1">
    <citation type="submission" date="2016-12" db="EMBL/GenBank/DDBJ databases">
        <title>The draft genome sequence of Actinophytocola xinjiangensis.</title>
        <authorList>
            <person name="Wang W."/>
            <person name="Yuan L."/>
        </authorList>
    </citation>
    <scope>NUCLEOTIDE SEQUENCE [LARGE SCALE GENOMIC DNA]</scope>
    <source>
        <strain evidence="6 7">CGMCC 4.4663</strain>
    </source>
</reference>
<accession>A0A7Z0WPI6</accession>
<evidence type="ECO:0000256" key="2">
    <source>
        <dbReference type="ARBA" id="ARBA00023015"/>
    </source>
</evidence>
<dbReference type="PANTHER" id="PTHR30346:SF29">
    <property type="entry name" value="LYSR SUBSTRATE-BINDING"/>
    <property type="match status" value="1"/>
</dbReference>
<dbReference type="AlphaFoldDB" id="A0A7Z0WPI6"/>
<dbReference type="PANTHER" id="PTHR30346">
    <property type="entry name" value="TRANSCRIPTIONAL DUAL REGULATOR HCAR-RELATED"/>
    <property type="match status" value="1"/>
</dbReference>
<evidence type="ECO:0000313" key="6">
    <source>
        <dbReference type="EMBL" id="OLF11071.1"/>
    </source>
</evidence>
<dbReference type="OrthoDB" id="4131546at2"/>
<dbReference type="InterPro" id="IPR036388">
    <property type="entry name" value="WH-like_DNA-bd_sf"/>
</dbReference>
<keyword evidence="3" id="KW-0238">DNA-binding</keyword>
<gene>
    <name evidence="6" type="ORF">BLA60_13795</name>
</gene>
<evidence type="ECO:0000256" key="1">
    <source>
        <dbReference type="ARBA" id="ARBA00009437"/>
    </source>
</evidence>
<dbReference type="InterPro" id="IPR005119">
    <property type="entry name" value="LysR_subst-bd"/>
</dbReference>
<feature type="domain" description="HTH lysR-type" evidence="5">
    <location>
        <begin position="2"/>
        <end position="59"/>
    </location>
</feature>
<dbReference type="InterPro" id="IPR036390">
    <property type="entry name" value="WH_DNA-bd_sf"/>
</dbReference>
<evidence type="ECO:0000313" key="7">
    <source>
        <dbReference type="Proteomes" id="UP000185696"/>
    </source>
</evidence>
<keyword evidence="4" id="KW-0804">Transcription</keyword>